<feature type="domain" description="Carrier" evidence="1">
    <location>
        <begin position="3350"/>
        <end position="3382"/>
    </location>
</feature>
<dbReference type="NCBIfam" id="NF003417">
    <property type="entry name" value="PRK04813.1"/>
    <property type="match status" value="4"/>
</dbReference>
<dbReference type="PROSITE" id="PS50075">
    <property type="entry name" value="CARRIER"/>
    <property type="match status" value="4"/>
</dbReference>
<organism evidence="2 3">
    <name type="scientific">Methanobrevibacter thaueri</name>
    <dbReference type="NCBI Taxonomy" id="190975"/>
    <lineage>
        <taxon>Archaea</taxon>
        <taxon>Methanobacteriati</taxon>
        <taxon>Methanobacteriota</taxon>
        <taxon>Methanomada group</taxon>
        <taxon>Methanobacteria</taxon>
        <taxon>Methanobacteriales</taxon>
        <taxon>Methanobacteriaceae</taxon>
        <taxon>Methanobrevibacter</taxon>
    </lineage>
</organism>
<dbReference type="NCBIfam" id="TIGR01733">
    <property type="entry name" value="AA-adenyl-dom"/>
    <property type="match status" value="3"/>
</dbReference>
<feature type="domain" description="Carrier" evidence="1">
    <location>
        <begin position="1343"/>
        <end position="1418"/>
    </location>
</feature>
<dbReference type="Pfam" id="PF00501">
    <property type="entry name" value="AMP-binding"/>
    <property type="match status" value="4"/>
</dbReference>
<dbReference type="InterPro" id="IPR020845">
    <property type="entry name" value="AMP-binding_CS"/>
</dbReference>
<dbReference type="InterPro" id="IPR042099">
    <property type="entry name" value="ANL_N_sf"/>
</dbReference>
<dbReference type="Gene3D" id="3.30.559.30">
    <property type="entry name" value="Nonribosomal peptide synthetase, condensation domain"/>
    <property type="match status" value="3"/>
</dbReference>
<dbReference type="Pfam" id="PF00550">
    <property type="entry name" value="PP-binding"/>
    <property type="match status" value="3"/>
</dbReference>
<dbReference type="Pfam" id="PF00668">
    <property type="entry name" value="Condensation"/>
    <property type="match status" value="3"/>
</dbReference>
<gene>
    <name evidence="2" type="ORF">E7Z79_07160</name>
</gene>
<dbReference type="GO" id="GO:0003824">
    <property type="term" value="F:catalytic activity"/>
    <property type="evidence" value="ECO:0007669"/>
    <property type="project" value="InterPro"/>
</dbReference>
<dbReference type="FunFam" id="3.40.50.980:FF:000001">
    <property type="entry name" value="Non-ribosomal peptide synthetase"/>
    <property type="match status" value="2"/>
</dbReference>
<feature type="domain" description="Carrier" evidence="1">
    <location>
        <begin position="346"/>
        <end position="421"/>
    </location>
</feature>
<dbReference type="Pfam" id="PF13193">
    <property type="entry name" value="AMP-binding_C"/>
    <property type="match status" value="3"/>
</dbReference>
<dbReference type="SUPFAM" id="SSF47336">
    <property type="entry name" value="ACP-like"/>
    <property type="match status" value="3"/>
</dbReference>
<dbReference type="InterPro" id="IPR010071">
    <property type="entry name" value="AA_adenyl_dom"/>
</dbReference>
<evidence type="ECO:0000313" key="3">
    <source>
        <dbReference type="Proteomes" id="UP000783037"/>
    </source>
</evidence>
<sequence>MAYMIYTSGSTGNPKGVMISHENICNQVSNPKSTYDSLLCITTISFDVSVDDILTSLSNGLKLIFADDVQIKNVPELIKLIDVNKPEVLEITPSRLASYLEVKEFCKVMSCFNCIFMGGEQFSAKVFEDLRKYSDAVVYNSYGPTETTITSNNKEVTDINDLTVGIPHTNYVTDVRDIDGKLVPNGVMGELYIGGTGVGKGYYNMPEKTEEVFLTINDIPYYRSGDYAIELPNGEIDIKGRIDNQIKLRGLRIEIGEIETNIGKYPGIRQAVVVIKEINDNEHLCAYYTADEEIDSDDLKEFLKNRLTRYMVPTVFMQLDEMPQTPNGKTDLKQLPEPQLKLSFTLPETETEMMLHEIASSISKTKEFGTTDDLYAVGFTSLALMKLNARIYEEMGVNLDIISLLNDPTIKNIANEIENNDILDLNSVIESSKDMVYYPLTENQMGIYYECIQSGDVAQYNLPSVIRFGSEIDADRLHDAIIKTIEAYPYLKTRIVAQEGKVMLKRDDSIDIDDIPIVNVDDISDEEIEKENLKLFDLHNDQLFRFKIYKAPSETILFSDVHHIISDGESLDKLFTNISNAYQGIEIEKETINGYINSIIESENENSEKYELSREFFRDKLTHEVDSTVLTPNLNGNFEEGILKSISKNIDPELVNRFCSENRITPNVLFMAVTMLNLNKYTFNDKTLITTIFNGRSDSSYINTQAFLVKTLPIVSINDDRTLSFKEYLNSVNDIWMETISHSDYPYTRISEEFGLKPEFFYAYNNLDAENIEIDGKTYRVKYLDSLEVNYKISLDVNETWDNIELFLQYNDQLYSSDYIDTFLNCMIDIINQLIEADIEKLTIGEIELAESKETPIFTHVDMPILHKRFEKQVVDKGDETALVATDATLTYKQLDEKANVIANALIKRGVQPKSNVLVMLSRDSNLIASILGILKAGCAFIPIDPEYPEERINYIYENSQADYIIANESGEKSLDIEELLKEGNSENPNVDVGPDDLAYMIYTSGSTGNPKGVMIGHENICNQVSNPKSTYNSLLCITTISFDVSVDDILTSLSNGLKLILADDVQIKNIPALIKLIDENKPEILDSTPSRLASYLEVKEFCNVISCLKCIFIGGEKFSAKVYEDLRKYSDAVVYNSYGPTETTITSNNKEVTDVHDLTVGHPLANYVTDVRDIDGKLLPNGVMGELYIGGTGVGKGYYNMPEKTEEVFLTIDDIPYYRSGDYAIELPNGEIDIKGRIDNQIKLRGLRIEIGEIESNIGQYPNIKQAIVVIKEINNNDHLCAYYTADEKIDSDDLKEFLKDRLTRYMVPTVFMQLDEMPQTPNGKTDLKQLPEPQLKLALVMPETETEEQLYEIVSSIADVDEFGVTDDLYAIGFTSLSLMKLNSIIYEQMGANLDISILFNEPTVKNFAIEIDNSSEKESGLQEIIESAKGMEYYPLTENQLGVYYECKQNPDVIKYTMPTTVRFGSDVDANKLKQAVIDTIEAHPYLKTRIVNHDGELKQKRCDDVAIDDIEIVKVDSISDEDIVKNDVGPIHIEDSQLFRFKIYETPDEVVLFTDFHHIITDGVSQNNLFRDIADIYENKDISNEIIDGYTYSILEKDAENSDAYHSAKAFFDDKLTQGIESTVLTPNLSGNPDEGKIKRVSDTIDSELINEFCNDNSISKNAMFMASIVLNLNKFTFSDKSLITTIFNGRSSPSYFNTQGFLVKTVPFIINNENRHSSVRDFIKSIDQTWKETLRNSAYPYIKIAEEYQLKPEFFYTYHEFLESDEMIINNKEYVPQELPGVDMVTVESKISLAIYDEGDKFNFIMEYNDQLYSEDYVILFLESLKNILVQFLENDVDNYKIQDVALISENEAPLFDDVDDLIIHERFEKQVDKTPDDIALVASDEILTYKELDEKANRIANSLIKIGVKPKSRILIMLPRDSNLISSIFGVLKTGSAYIPIDLAYPQDRVDYIYDNSQADYIIASETKGNVIGIGDLLKGEDIERPNIKTSPEDLIYMIYTSGSTGKPKGVMIAHKNVASLYAKSDENYLYQNVSHLKKSLSITSVSFDPFMMDLMVLTFGLKMVLADDTTIKDIKELTDLIKREKPDLLSSGTPSRINQFMEYSEFRDELNNLKSMYLGGEMMSEEFVSKIKSCCDTVVYNSYGPTETTIISSFKDVISSEKVTIGKASYNYIMDVRDIDGKLVPDGVMGELYIGGPCVGKGYYNLDDKTKEVFLTINDTPYYKTGDYAIRLPNGEFTIEGRIDNQIKLRGLRIEIGEIESNISRFPNIKHCVVVINEINNNEHLCAYFTADEEIDINLLKRYLANKLTEYMVPTAFMQLDEMPMSPNGKTDIKRLPKPKLNLDYVEAENETEEKLVELVASIANTTKFGTTDDLYQLGFSSLTLMKLNSMIFNEMNVNIDVTSLFTNPTIRSLADRIDNNIGSEIDVDEIIETAKDMEYFPLTSNQMGIYYECMQTEKIKYTMPSAIRFDSSIDPDKLKDAIIKTVDAHPYLKTRIINMNDGKILQKRCDHAEIEEIEIVEIDSISNEEMMERDIKPIPLDNNQLFRFKIYKTPTETILFADFHHIITDGESQGIFFNDLTKAYNNEEIEAEKINGFEYSLIEEKTSVSEVSKKFFKKQFSQDIESTVLTPNMNGNPDIGNIKLVSDQMSSTFVRHFCKDHSISSNVLFMAATLLSLNKFTFSGKSLITTIFNGRANSNFSNTQGMLVKTLPVIVNGENRDMMVEDYIKIVDKAWKDALIHSDYPYTKLSEEYQLKPEFFYAFHESLNNGIELNGRSYEAMDLDGTVSTDYKINMDIYDDGELITLYLEYNDQIYTEEYVNLFLHSIKYVLFQFFVHDMDKLKISDIELMEGEIPEFKEIDTPILHKRFEKQVVEKANNVALVASDATLTYGELNEKSNRIANALIRRGVKPKSNVLIMLKRDSNLIASILGVLKAGCAYVPIDPEYPQERINYIYENSQADYIISYETSENSISVNELLEEENTVNPNVDVLPDDLAYMIYTSGSTGNPKGVMITHKNICNQAQNPKSTYDSLLCITTISFDVSVDDILTSLSNGLKLILADDIQIRNVPELIKLIDENKPEVLEITPSRIGSYLELKEFCNVISCLKCIFLGGEQFSAKVYENLRKYSDAVIYNSYGPTETTITSNNKAVTDINNLTVGPPLTNYVTDVRDIDGKLVPNGVMGELYIGGMSVGKGYYNMPEKTKESFLTINGIPYYRSGDYAIELPNGEIDIKGRIDNQIKLRGLRIEIGEIETNIGQYPDIRQAVVVIKEINNVDHLCAYYTANSEIDRDDLKEFLKDRLTNYMIPTVFMQLDEMPQTPNGKTDTKKLPEPKLDLNYVAPKTRLEHEICAMFSSILNLETVGAEDNFFEIG</sequence>
<dbReference type="InterPro" id="IPR009081">
    <property type="entry name" value="PP-bd_ACP"/>
</dbReference>
<dbReference type="PROSITE" id="PS00455">
    <property type="entry name" value="AMP_BINDING"/>
    <property type="match status" value="4"/>
</dbReference>
<reference evidence="2" key="1">
    <citation type="submission" date="2019-04" db="EMBL/GenBank/DDBJ databases">
        <title>Evolution of Biomass-Degrading Anaerobic Consortia Revealed by Metagenomics.</title>
        <authorList>
            <person name="Peng X."/>
        </authorList>
    </citation>
    <scope>NUCLEOTIDE SEQUENCE</scope>
    <source>
        <strain evidence="2">SIG18</strain>
    </source>
</reference>
<comment type="caution">
    <text evidence="2">The sequence shown here is derived from an EMBL/GenBank/DDBJ whole genome shotgun (WGS) entry which is preliminary data.</text>
</comment>
<dbReference type="GO" id="GO:0031177">
    <property type="term" value="F:phosphopantetheine binding"/>
    <property type="evidence" value="ECO:0007669"/>
    <property type="project" value="TreeGrafter"/>
</dbReference>
<dbReference type="CDD" id="cd05930">
    <property type="entry name" value="A_NRPS"/>
    <property type="match status" value="3"/>
</dbReference>
<dbReference type="InterPro" id="IPR045851">
    <property type="entry name" value="AMP-bd_C_sf"/>
</dbReference>
<evidence type="ECO:0000259" key="1">
    <source>
        <dbReference type="PROSITE" id="PS50075"/>
    </source>
</evidence>
<dbReference type="GO" id="GO:0044550">
    <property type="term" value="P:secondary metabolite biosynthetic process"/>
    <property type="evidence" value="ECO:0007669"/>
    <property type="project" value="TreeGrafter"/>
</dbReference>
<dbReference type="Gene3D" id="1.10.1200.10">
    <property type="entry name" value="ACP-like"/>
    <property type="match status" value="4"/>
</dbReference>
<dbReference type="EMBL" id="SUTK01000037">
    <property type="protein sequence ID" value="MBE6502206.1"/>
    <property type="molecule type" value="Genomic_DNA"/>
</dbReference>
<dbReference type="InterPro" id="IPR001242">
    <property type="entry name" value="Condensation_dom"/>
</dbReference>
<dbReference type="PANTHER" id="PTHR45527:SF1">
    <property type="entry name" value="FATTY ACID SYNTHASE"/>
    <property type="match status" value="1"/>
</dbReference>
<name>A0A8T3V963_9EURY</name>
<dbReference type="GO" id="GO:0043041">
    <property type="term" value="P:amino acid activation for nonribosomal peptide biosynthetic process"/>
    <property type="evidence" value="ECO:0007669"/>
    <property type="project" value="TreeGrafter"/>
</dbReference>
<evidence type="ECO:0000313" key="2">
    <source>
        <dbReference type="EMBL" id="MBE6502206.1"/>
    </source>
</evidence>
<dbReference type="Gene3D" id="3.40.50.12780">
    <property type="entry name" value="N-terminal domain of ligase-like"/>
    <property type="match status" value="4"/>
</dbReference>
<feature type="non-terminal residue" evidence="2">
    <location>
        <position position="3382"/>
    </location>
</feature>
<dbReference type="InterPro" id="IPR000873">
    <property type="entry name" value="AMP-dep_synth/lig_dom"/>
</dbReference>
<dbReference type="InterPro" id="IPR036736">
    <property type="entry name" value="ACP-like_sf"/>
</dbReference>
<accession>A0A8T3V963</accession>
<feature type="domain" description="Carrier" evidence="1">
    <location>
        <begin position="2354"/>
        <end position="2429"/>
    </location>
</feature>
<dbReference type="InterPro" id="IPR025110">
    <property type="entry name" value="AMP-bd_C"/>
</dbReference>
<dbReference type="PANTHER" id="PTHR45527">
    <property type="entry name" value="NONRIBOSOMAL PEPTIDE SYNTHETASE"/>
    <property type="match status" value="1"/>
</dbReference>
<dbReference type="Gene3D" id="3.30.559.10">
    <property type="entry name" value="Chloramphenicol acetyltransferase-like domain"/>
    <property type="match status" value="3"/>
</dbReference>
<proteinExistence type="predicted"/>
<dbReference type="InterPro" id="IPR023213">
    <property type="entry name" value="CAT-like_dom_sf"/>
</dbReference>
<dbReference type="Gene3D" id="3.30.300.30">
    <property type="match status" value="4"/>
</dbReference>
<dbReference type="SUPFAM" id="SSF56801">
    <property type="entry name" value="Acetyl-CoA synthetase-like"/>
    <property type="match status" value="4"/>
</dbReference>
<dbReference type="GO" id="GO:0005737">
    <property type="term" value="C:cytoplasm"/>
    <property type="evidence" value="ECO:0007669"/>
    <property type="project" value="TreeGrafter"/>
</dbReference>
<dbReference type="Proteomes" id="UP000783037">
    <property type="component" value="Unassembled WGS sequence"/>
</dbReference>
<dbReference type="SUPFAM" id="SSF52777">
    <property type="entry name" value="CoA-dependent acyltransferases"/>
    <property type="match status" value="6"/>
</dbReference>
<protein>
    <submittedName>
        <fullName evidence="2">Amino acid adenylation domain-containing protein</fullName>
    </submittedName>
</protein>